<dbReference type="InterPro" id="IPR000600">
    <property type="entry name" value="ROK"/>
</dbReference>
<dbReference type="Gene3D" id="3.30.420.40">
    <property type="match status" value="1"/>
</dbReference>
<dbReference type="Pfam" id="PF00480">
    <property type="entry name" value="ROK"/>
    <property type="match status" value="1"/>
</dbReference>
<accession>X1EMZ1</accession>
<name>X1EMZ1_9ZZZZ</name>
<proteinExistence type="predicted"/>
<feature type="non-terminal residue" evidence="1">
    <location>
        <position position="1"/>
    </location>
</feature>
<sequence length="74" mass="7802">VGLANLVNIFNPEMIIIGGGMAKMGELLLNPARQVVRERAFQLPAQAVQIVPAQLGDDAGVLGAAVFAFQQEVD</sequence>
<reference evidence="1" key="1">
    <citation type="journal article" date="2014" name="Front. Microbiol.">
        <title>High frequency of phylogenetically diverse reductive dehalogenase-homologous genes in deep subseafloor sedimentary metagenomes.</title>
        <authorList>
            <person name="Kawai M."/>
            <person name="Futagami T."/>
            <person name="Toyoda A."/>
            <person name="Takaki Y."/>
            <person name="Nishi S."/>
            <person name="Hori S."/>
            <person name="Arai W."/>
            <person name="Tsubouchi T."/>
            <person name="Morono Y."/>
            <person name="Uchiyama I."/>
            <person name="Ito T."/>
            <person name="Fujiyama A."/>
            <person name="Inagaki F."/>
            <person name="Takami H."/>
        </authorList>
    </citation>
    <scope>NUCLEOTIDE SEQUENCE</scope>
    <source>
        <strain evidence="1">Expedition CK06-06</strain>
    </source>
</reference>
<dbReference type="AlphaFoldDB" id="X1EMZ1"/>
<organism evidence="1">
    <name type="scientific">marine sediment metagenome</name>
    <dbReference type="NCBI Taxonomy" id="412755"/>
    <lineage>
        <taxon>unclassified sequences</taxon>
        <taxon>metagenomes</taxon>
        <taxon>ecological metagenomes</taxon>
    </lineage>
</organism>
<dbReference type="CDD" id="cd23763">
    <property type="entry name" value="ASKHA_ATPase_ROK"/>
    <property type="match status" value="1"/>
</dbReference>
<dbReference type="SUPFAM" id="SSF53067">
    <property type="entry name" value="Actin-like ATPase domain"/>
    <property type="match status" value="1"/>
</dbReference>
<evidence type="ECO:0000313" key="1">
    <source>
        <dbReference type="EMBL" id="GAH21730.1"/>
    </source>
</evidence>
<dbReference type="InterPro" id="IPR043129">
    <property type="entry name" value="ATPase_NBD"/>
</dbReference>
<dbReference type="PANTHER" id="PTHR18964:SF149">
    <property type="entry name" value="BIFUNCTIONAL UDP-N-ACETYLGLUCOSAMINE 2-EPIMERASE_N-ACETYLMANNOSAMINE KINASE"/>
    <property type="match status" value="1"/>
</dbReference>
<gene>
    <name evidence="1" type="ORF">S03H2_07115</name>
</gene>
<evidence type="ECO:0008006" key="2">
    <source>
        <dbReference type="Google" id="ProtNLM"/>
    </source>
</evidence>
<comment type="caution">
    <text evidence="1">The sequence shown here is derived from an EMBL/GenBank/DDBJ whole genome shotgun (WGS) entry which is preliminary data.</text>
</comment>
<dbReference type="EMBL" id="BARU01003229">
    <property type="protein sequence ID" value="GAH21730.1"/>
    <property type="molecule type" value="Genomic_DNA"/>
</dbReference>
<dbReference type="PANTHER" id="PTHR18964">
    <property type="entry name" value="ROK (REPRESSOR, ORF, KINASE) FAMILY"/>
    <property type="match status" value="1"/>
</dbReference>
<protein>
    <recommendedName>
        <fullName evidence="2">ROK family protein</fullName>
    </recommendedName>
</protein>